<gene>
    <name evidence="2" type="primary">Acey_s0205.g1937</name>
    <name evidence="2" type="synonym">Acey-C53D5.2</name>
    <name evidence="2" type="ORF">Y032_0205g1937</name>
</gene>
<dbReference type="EMBL" id="JARK01001541">
    <property type="protein sequence ID" value="EYB91513.1"/>
    <property type="molecule type" value="Genomic_DNA"/>
</dbReference>
<feature type="compositionally biased region" description="Polar residues" evidence="1">
    <location>
        <begin position="28"/>
        <end position="41"/>
    </location>
</feature>
<keyword evidence="3" id="KW-1185">Reference proteome</keyword>
<proteinExistence type="predicted"/>
<feature type="region of interest" description="Disordered" evidence="1">
    <location>
        <begin position="1"/>
        <end position="41"/>
    </location>
</feature>
<evidence type="ECO:0000313" key="2">
    <source>
        <dbReference type="EMBL" id="EYB91513.1"/>
    </source>
</evidence>
<accession>A0A016SLD9</accession>
<feature type="compositionally biased region" description="Basic and acidic residues" evidence="1">
    <location>
        <begin position="14"/>
        <end position="26"/>
    </location>
</feature>
<comment type="caution">
    <text evidence="2">The sequence shown here is derived from an EMBL/GenBank/DDBJ whole genome shotgun (WGS) entry which is preliminary data.</text>
</comment>
<dbReference type="OrthoDB" id="264354at2759"/>
<dbReference type="AlphaFoldDB" id="A0A016SLD9"/>
<organism evidence="2 3">
    <name type="scientific">Ancylostoma ceylanicum</name>
    <dbReference type="NCBI Taxonomy" id="53326"/>
    <lineage>
        <taxon>Eukaryota</taxon>
        <taxon>Metazoa</taxon>
        <taxon>Ecdysozoa</taxon>
        <taxon>Nematoda</taxon>
        <taxon>Chromadorea</taxon>
        <taxon>Rhabditida</taxon>
        <taxon>Rhabditina</taxon>
        <taxon>Rhabditomorpha</taxon>
        <taxon>Strongyloidea</taxon>
        <taxon>Ancylostomatidae</taxon>
        <taxon>Ancylostomatinae</taxon>
        <taxon>Ancylostoma</taxon>
    </lineage>
</organism>
<reference evidence="3" key="1">
    <citation type="journal article" date="2015" name="Nat. Genet.">
        <title>The genome and transcriptome of the zoonotic hookworm Ancylostoma ceylanicum identify infection-specific gene families.</title>
        <authorList>
            <person name="Schwarz E.M."/>
            <person name="Hu Y."/>
            <person name="Antoshechkin I."/>
            <person name="Miller M.M."/>
            <person name="Sternberg P.W."/>
            <person name="Aroian R.V."/>
        </authorList>
    </citation>
    <scope>NUCLEOTIDE SEQUENCE</scope>
    <source>
        <strain evidence="3">HY135</strain>
    </source>
</reference>
<evidence type="ECO:0000256" key="1">
    <source>
        <dbReference type="SAM" id="MobiDB-lite"/>
    </source>
</evidence>
<dbReference type="Proteomes" id="UP000024635">
    <property type="component" value="Unassembled WGS sequence"/>
</dbReference>
<protein>
    <submittedName>
        <fullName evidence="2">Uncharacterized protein</fullName>
    </submittedName>
</protein>
<evidence type="ECO:0000313" key="3">
    <source>
        <dbReference type="Proteomes" id="UP000024635"/>
    </source>
</evidence>
<name>A0A016SLD9_9BILA</name>
<sequence>MSAAALPIVSDAADPVKAEPSGRGEADAQSTTSADSGNGSLNNEHVISTCAWSPNPCKVSRRISSSPHSVENFHLISLVHIIFEVIPCNSLYYDTYAMLKFADVGPVFVLPTFGTKI</sequence>